<evidence type="ECO:0000256" key="5">
    <source>
        <dbReference type="RuleBase" id="RU003560"/>
    </source>
</evidence>
<evidence type="ECO:0000313" key="8">
    <source>
        <dbReference type="Proteomes" id="UP000288943"/>
    </source>
</evidence>
<reference evidence="6 9" key="2">
    <citation type="submission" date="2022-05" db="EMBL/GenBank/DDBJ databases">
        <title>Genome Sequencing of Bee-Associated Microbes.</title>
        <authorList>
            <person name="Dunlap C."/>
        </authorList>
    </citation>
    <scope>NUCLEOTIDE SEQUENCE [LARGE SCALE GENOMIC DNA]</scope>
    <source>
        <strain evidence="6 9">NRRL B-23120</strain>
    </source>
</reference>
<dbReference type="EMBL" id="JAMDMJ010000029">
    <property type="protein sequence ID" value="MCY9598234.1"/>
    <property type="molecule type" value="Genomic_DNA"/>
</dbReference>
<evidence type="ECO:0000256" key="4">
    <source>
        <dbReference type="ARBA" id="ARBA00022898"/>
    </source>
</evidence>
<reference evidence="7 8" key="1">
    <citation type="submission" date="2018-01" db="EMBL/GenBank/DDBJ databases">
        <title>The whole genome sequencing and assembly of Paenibacillus chitinolyticus KCCM 41400 strain.</title>
        <authorList>
            <person name="Kim J.-Y."/>
            <person name="Park M.-K."/>
            <person name="Lee Y.-J."/>
            <person name="Yi H."/>
            <person name="Bahn Y.-S."/>
            <person name="Kim J.F."/>
            <person name="Lee D.-W."/>
        </authorList>
    </citation>
    <scope>NUCLEOTIDE SEQUENCE [LARGE SCALE GENOMIC DNA]</scope>
    <source>
        <strain evidence="7 8">KCCM 41400</strain>
    </source>
</reference>
<dbReference type="GO" id="GO:0042802">
    <property type="term" value="F:identical protein binding"/>
    <property type="evidence" value="ECO:0007669"/>
    <property type="project" value="TreeGrafter"/>
</dbReference>
<dbReference type="OrthoDB" id="9807885at2"/>
<dbReference type="Gene3D" id="3.40.640.10">
    <property type="entry name" value="Type I PLP-dependent aspartate aminotransferase-like (Major domain)"/>
    <property type="match status" value="1"/>
</dbReference>
<gene>
    <name evidence="6" type="ORF">M5X16_21015</name>
    <name evidence="7" type="ORF">PC41400_16235</name>
</gene>
<evidence type="ECO:0000313" key="7">
    <source>
        <dbReference type="EMBL" id="QAV19142.1"/>
    </source>
</evidence>
<dbReference type="RefSeq" id="WP_042225931.1">
    <property type="nucleotide sequence ID" value="NZ_CP026520.1"/>
</dbReference>
<protein>
    <submittedName>
        <fullName evidence="6 7">Aminotransferase</fullName>
    </submittedName>
</protein>
<proteinExistence type="inferred from homology"/>
<dbReference type="InterPro" id="IPR050103">
    <property type="entry name" value="Class-III_PLP-dep_AT"/>
</dbReference>
<keyword evidence="2 7" id="KW-0032">Aminotransferase</keyword>
<dbReference type="PANTHER" id="PTHR11986">
    <property type="entry name" value="AMINOTRANSFERASE CLASS III"/>
    <property type="match status" value="1"/>
</dbReference>
<name>A0A410WXY9_9BACL</name>
<dbReference type="GeneID" id="95376358"/>
<dbReference type="PANTHER" id="PTHR11986:SF79">
    <property type="entry name" value="ACETYLORNITHINE AMINOTRANSFERASE, MITOCHONDRIAL"/>
    <property type="match status" value="1"/>
</dbReference>
<dbReference type="InterPro" id="IPR015421">
    <property type="entry name" value="PyrdxlP-dep_Trfase_major"/>
</dbReference>
<dbReference type="Proteomes" id="UP001527202">
    <property type="component" value="Unassembled WGS sequence"/>
</dbReference>
<dbReference type="AlphaFoldDB" id="A0A410WXY9"/>
<dbReference type="Gene3D" id="3.90.1150.10">
    <property type="entry name" value="Aspartate Aminotransferase, domain 1"/>
    <property type="match status" value="1"/>
</dbReference>
<dbReference type="PROSITE" id="PS00600">
    <property type="entry name" value="AA_TRANSFER_CLASS_3"/>
    <property type="match status" value="1"/>
</dbReference>
<dbReference type="InterPro" id="IPR015424">
    <property type="entry name" value="PyrdxlP-dep_Trfase"/>
</dbReference>
<evidence type="ECO:0000256" key="2">
    <source>
        <dbReference type="ARBA" id="ARBA00022576"/>
    </source>
</evidence>
<evidence type="ECO:0000313" key="6">
    <source>
        <dbReference type="EMBL" id="MCY9598234.1"/>
    </source>
</evidence>
<dbReference type="InterPro" id="IPR005814">
    <property type="entry name" value="Aminotrans_3"/>
</dbReference>
<accession>A0A410WXY9</accession>
<dbReference type="KEGG" id="pchi:PC41400_16235"/>
<evidence type="ECO:0000313" key="9">
    <source>
        <dbReference type="Proteomes" id="UP001527202"/>
    </source>
</evidence>
<dbReference type="InterPro" id="IPR015422">
    <property type="entry name" value="PyrdxlP-dep_Trfase_small"/>
</dbReference>
<dbReference type="Pfam" id="PF00202">
    <property type="entry name" value="Aminotran_3"/>
    <property type="match status" value="1"/>
</dbReference>
<organism evidence="7 8">
    <name type="scientific">Paenibacillus chitinolyticus</name>
    <dbReference type="NCBI Taxonomy" id="79263"/>
    <lineage>
        <taxon>Bacteria</taxon>
        <taxon>Bacillati</taxon>
        <taxon>Bacillota</taxon>
        <taxon>Bacilli</taxon>
        <taxon>Bacillales</taxon>
        <taxon>Paenibacillaceae</taxon>
        <taxon>Paenibacillus</taxon>
    </lineage>
</organism>
<evidence type="ECO:0000256" key="1">
    <source>
        <dbReference type="ARBA" id="ARBA00001933"/>
    </source>
</evidence>
<keyword evidence="3 7" id="KW-0808">Transferase</keyword>
<dbReference type="EMBL" id="CP026520">
    <property type="protein sequence ID" value="QAV19142.1"/>
    <property type="molecule type" value="Genomic_DNA"/>
</dbReference>
<keyword evidence="4 5" id="KW-0663">Pyridoxal phosphate</keyword>
<dbReference type="GO" id="GO:0030170">
    <property type="term" value="F:pyridoxal phosphate binding"/>
    <property type="evidence" value="ECO:0007669"/>
    <property type="project" value="InterPro"/>
</dbReference>
<evidence type="ECO:0000256" key="3">
    <source>
        <dbReference type="ARBA" id="ARBA00022679"/>
    </source>
</evidence>
<comment type="similarity">
    <text evidence="5">Belongs to the class-III pyridoxal-phosphate-dependent aminotransferase family.</text>
</comment>
<keyword evidence="9" id="KW-1185">Reference proteome</keyword>
<sequence length="393" mass="43290">MSLSVFDEKSIYGADYYLAGSKNEFLILEDREGRRKHYIDCMSAYASVNFGHCNPDIAPFRELRSDIAACFYPKEAEQYAQWLLGKLKAPGYELLFQVGGSMAVSTALSIGQRVREGKIAYLRGSFHGLGLDALAVTSVHKNFALQQTSLLGELEKHCIEIEPGQTDIPWETISTFIYEPVQGANGYIPLPAKWLTDTAAEARRHGVIVVSDEIQCGFYRHGHLSVSCHLGIEADVYLFSKSMTNGLYPFSAVVYRGSLKESIPGSLFLAHTFQTSSLGCFAAMAVAEYIDASRPEELCGEIEALIREHFPFELPLLRDVHLTGPTLSFEVEGVSGKSIVQQCLERGILIFTGGPAGQRIRFAPPLTIEKTNLVYAIKQLADVLTHAGAVHTL</sequence>
<dbReference type="SUPFAM" id="SSF53383">
    <property type="entry name" value="PLP-dependent transferases"/>
    <property type="match status" value="1"/>
</dbReference>
<dbReference type="GO" id="GO:0008483">
    <property type="term" value="F:transaminase activity"/>
    <property type="evidence" value="ECO:0007669"/>
    <property type="project" value="UniProtKB-KW"/>
</dbReference>
<dbReference type="Proteomes" id="UP000288943">
    <property type="component" value="Chromosome"/>
</dbReference>
<dbReference type="InterPro" id="IPR049704">
    <property type="entry name" value="Aminotrans_3_PPA_site"/>
</dbReference>
<comment type="cofactor">
    <cofactor evidence="1">
        <name>pyridoxal 5'-phosphate</name>
        <dbReference type="ChEBI" id="CHEBI:597326"/>
    </cofactor>
</comment>